<dbReference type="SUPFAM" id="SSF48371">
    <property type="entry name" value="ARM repeat"/>
    <property type="match status" value="1"/>
</dbReference>
<feature type="non-terminal residue" evidence="2">
    <location>
        <position position="379"/>
    </location>
</feature>
<evidence type="ECO:0000313" key="3">
    <source>
        <dbReference type="Proteomes" id="UP000626109"/>
    </source>
</evidence>
<dbReference type="Gene3D" id="1.25.10.10">
    <property type="entry name" value="Leucine-rich Repeat Variant"/>
    <property type="match status" value="1"/>
</dbReference>
<evidence type="ECO:0000256" key="1">
    <source>
        <dbReference type="ARBA" id="ARBA00011012"/>
    </source>
</evidence>
<organism evidence="2 3">
    <name type="scientific">Polarella glacialis</name>
    <name type="common">Dinoflagellate</name>
    <dbReference type="NCBI Taxonomy" id="89957"/>
    <lineage>
        <taxon>Eukaryota</taxon>
        <taxon>Sar</taxon>
        <taxon>Alveolata</taxon>
        <taxon>Dinophyceae</taxon>
        <taxon>Suessiales</taxon>
        <taxon>Suessiaceae</taxon>
        <taxon>Polarella</taxon>
    </lineage>
</organism>
<reference evidence="2" key="1">
    <citation type="submission" date="2021-02" db="EMBL/GenBank/DDBJ databases">
        <authorList>
            <person name="Dougan E. K."/>
            <person name="Rhodes N."/>
            <person name="Thang M."/>
            <person name="Chan C."/>
        </authorList>
    </citation>
    <scope>NUCLEOTIDE SEQUENCE</scope>
</reference>
<gene>
    <name evidence="2" type="ORF">PGLA2088_LOCUS28645</name>
</gene>
<sequence>RADRKAQQQHQKVQKELCSDVQKQVHCIIDLLKELTDSEGAKPHCGKDMEEKVEMLEELIAADLPVQLLSQLCTLEFEARKDVMNLCSALLWPGLPKEIEKHVLEYLRYHPRICPVLVAGYSNEEAALHCGVVLRSCMRHVELVEAFLESGQIFELIRFARHPNIDISSDAFYSLREVLMEHKEVSGPWLADRFDEFFALFNPLLQCEDYVVERQAVTLLGSMLLDRHFQRVMRAYAGNELHLQIVMNLLRDTSSTIQAEAFHVFKIFVMNPQKPPRVQQILVKNKDKLVELLQTLHAVRTDDVKFNEDQKTVIGRLMPMTMPPRKVNTASDMLRVSSTLSVATTCSASEVSIHGLETLCRGSAGTASAVALPPSKLSF</sequence>
<dbReference type="GO" id="GO:0043539">
    <property type="term" value="F:protein serine/threonine kinase activator activity"/>
    <property type="evidence" value="ECO:0007669"/>
    <property type="project" value="TreeGrafter"/>
</dbReference>
<protein>
    <recommendedName>
        <fullName evidence="4">Calcium-binding protein 39</fullName>
    </recommendedName>
</protein>
<proteinExistence type="inferred from homology"/>
<evidence type="ECO:0008006" key="4">
    <source>
        <dbReference type="Google" id="ProtNLM"/>
    </source>
</evidence>
<dbReference type="EMBL" id="CAJNNW010027963">
    <property type="protein sequence ID" value="CAE8694008.1"/>
    <property type="molecule type" value="Genomic_DNA"/>
</dbReference>
<dbReference type="GO" id="GO:0035556">
    <property type="term" value="P:intracellular signal transduction"/>
    <property type="evidence" value="ECO:0007669"/>
    <property type="project" value="TreeGrafter"/>
</dbReference>
<dbReference type="PANTHER" id="PTHR10182:SF3">
    <property type="entry name" value="PROTEIN MO25"/>
    <property type="match status" value="1"/>
</dbReference>
<dbReference type="Pfam" id="PF08569">
    <property type="entry name" value="Mo25"/>
    <property type="match status" value="1"/>
</dbReference>
<dbReference type="InterPro" id="IPR013878">
    <property type="entry name" value="Mo25"/>
</dbReference>
<accession>A0A813K6N3</accession>
<name>A0A813K6N3_POLGL</name>
<dbReference type="AlphaFoldDB" id="A0A813K6N3"/>
<comment type="similarity">
    <text evidence="1">Belongs to the Mo25 family.</text>
</comment>
<dbReference type="PANTHER" id="PTHR10182">
    <property type="entry name" value="CALCIUM-BINDING PROTEIN 39-RELATED"/>
    <property type="match status" value="1"/>
</dbReference>
<dbReference type="Proteomes" id="UP000626109">
    <property type="component" value="Unassembled WGS sequence"/>
</dbReference>
<comment type="caution">
    <text evidence="2">The sequence shown here is derived from an EMBL/GenBank/DDBJ whole genome shotgun (WGS) entry which is preliminary data.</text>
</comment>
<dbReference type="InterPro" id="IPR016024">
    <property type="entry name" value="ARM-type_fold"/>
</dbReference>
<evidence type="ECO:0000313" key="2">
    <source>
        <dbReference type="EMBL" id="CAE8694008.1"/>
    </source>
</evidence>
<dbReference type="InterPro" id="IPR011989">
    <property type="entry name" value="ARM-like"/>
</dbReference>